<feature type="region of interest" description="Disordered" evidence="1">
    <location>
        <begin position="1"/>
        <end position="37"/>
    </location>
</feature>
<evidence type="ECO:0000313" key="2">
    <source>
        <dbReference type="EMBL" id="MCI83234.1"/>
    </source>
</evidence>
<accession>A0A392V4S5</accession>
<sequence>LQHQAKQRDEEHVPVVHEDEQQAVQADEEPVVQQSWPGGPIDTSLLTLKFWHTVDRCLA</sequence>
<proteinExistence type="predicted"/>
<feature type="non-terminal residue" evidence="2">
    <location>
        <position position="1"/>
    </location>
</feature>
<feature type="compositionally biased region" description="Basic and acidic residues" evidence="1">
    <location>
        <begin position="1"/>
        <end position="20"/>
    </location>
</feature>
<dbReference type="AlphaFoldDB" id="A0A392V4S5"/>
<dbReference type="Proteomes" id="UP000265520">
    <property type="component" value="Unassembled WGS sequence"/>
</dbReference>
<keyword evidence="3" id="KW-1185">Reference proteome</keyword>
<name>A0A392V4S5_9FABA</name>
<comment type="caution">
    <text evidence="2">The sequence shown here is derived from an EMBL/GenBank/DDBJ whole genome shotgun (WGS) entry which is preliminary data.</text>
</comment>
<organism evidence="2 3">
    <name type="scientific">Trifolium medium</name>
    <dbReference type="NCBI Taxonomy" id="97028"/>
    <lineage>
        <taxon>Eukaryota</taxon>
        <taxon>Viridiplantae</taxon>
        <taxon>Streptophyta</taxon>
        <taxon>Embryophyta</taxon>
        <taxon>Tracheophyta</taxon>
        <taxon>Spermatophyta</taxon>
        <taxon>Magnoliopsida</taxon>
        <taxon>eudicotyledons</taxon>
        <taxon>Gunneridae</taxon>
        <taxon>Pentapetalae</taxon>
        <taxon>rosids</taxon>
        <taxon>fabids</taxon>
        <taxon>Fabales</taxon>
        <taxon>Fabaceae</taxon>
        <taxon>Papilionoideae</taxon>
        <taxon>50 kb inversion clade</taxon>
        <taxon>NPAAA clade</taxon>
        <taxon>Hologalegina</taxon>
        <taxon>IRL clade</taxon>
        <taxon>Trifolieae</taxon>
        <taxon>Trifolium</taxon>
    </lineage>
</organism>
<protein>
    <submittedName>
        <fullName evidence="2">Uncharacterized protein</fullName>
    </submittedName>
</protein>
<reference evidence="2 3" key="1">
    <citation type="journal article" date="2018" name="Front. Plant Sci.">
        <title>Red Clover (Trifolium pratense) and Zigzag Clover (T. medium) - A Picture of Genomic Similarities and Differences.</title>
        <authorList>
            <person name="Dluhosova J."/>
            <person name="Istvanek J."/>
            <person name="Nedelnik J."/>
            <person name="Repkova J."/>
        </authorList>
    </citation>
    <scope>NUCLEOTIDE SEQUENCE [LARGE SCALE GENOMIC DNA]</scope>
    <source>
        <strain evidence="3">cv. 10/8</strain>
        <tissue evidence="2">Leaf</tissue>
    </source>
</reference>
<evidence type="ECO:0000313" key="3">
    <source>
        <dbReference type="Proteomes" id="UP000265520"/>
    </source>
</evidence>
<evidence type="ECO:0000256" key="1">
    <source>
        <dbReference type="SAM" id="MobiDB-lite"/>
    </source>
</evidence>
<dbReference type="EMBL" id="LXQA011062318">
    <property type="protein sequence ID" value="MCI83234.1"/>
    <property type="molecule type" value="Genomic_DNA"/>
</dbReference>